<sequence length="93" mass="10031">MTAATPATEPAAKKEAENRPTSFEHHGLTFTVPAPRKLPVALLEAQDELEAIRLILGVTQWKTYTAHEDSTLEDFPVFADKVAQAAGQADSGN</sequence>
<feature type="compositionally biased region" description="Low complexity" evidence="1">
    <location>
        <begin position="1"/>
        <end position="10"/>
    </location>
</feature>
<name>A0A919B0M4_9ACTN</name>
<feature type="compositionally biased region" description="Basic and acidic residues" evidence="1">
    <location>
        <begin position="11"/>
        <end position="27"/>
    </location>
</feature>
<keyword evidence="3" id="KW-1185">Reference proteome</keyword>
<evidence type="ECO:0000256" key="1">
    <source>
        <dbReference type="SAM" id="MobiDB-lite"/>
    </source>
</evidence>
<organism evidence="2 3">
    <name type="scientific">Streptomyces mashuensis</name>
    <dbReference type="NCBI Taxonomy" id="33904"/>
    <lineage>
        <taxon>Bacteria</taxon>
        <taxon>Bacillati</taxon>
        <taxon>Actinomycetota</taxon>
        <taxon>Actinomycetes</taxon>
        <taxon>Kitasatosporales</taxon>
        <taxon>Streptomycetaceae</taxon>
        <taxon>Streptomyces</taxon>
    </lineage>
</organism>
<evidence type="ECO:0000313" key="2">
    <source>
        <dbReference type="EMBL" id="GHF38631.1"/>
    </source>
</evidence>
<evidence type="ECO:0000313" key="3">
    <source>
        <dbReference type="Proteomes" id="UP000638313"/>
    </source>
</evidence>
<reference evidence="2" key="1">
    <citation type="journal article" date="2014" name="Int. J. Syst. Evol. Microbiol.">
        <title>Complete genome sequence of Corynebacterium casei LMG S-19264T (=DSM 44701T), isolated from a smear-ripened cheese.</title>
        <authorList>
            <consortium name="US DOE Joint Genome Institute (JGI-PGF)"/>
            <person name="Walter F."/>
            <person name="Albersmeier A."/>
            <person name="Kalinowski J."/>
            <person name="Ruckert C."/>
        </authorList>
    </citation>
    <scope>NUCLEOTIDE SEQUENCE</scope>
    <source>
        <strain evidence="2">JCM 4059</strain>
    </source>
</reference>
<comment type="caution">
    <text evidence="2">The sequence shown here is derived from an EMBL/GenBank/DDBJ whole genome shotgun (WGS) entry which is preliminary data.</text>
</comment>
<dbReference type="Proteomes" id="UP000638313">
    <property type="component" value="Unassembled WGS sequence"/>
</dbReference>
<feature type="region of interest" description="Disordered" evidence="1">
    <location>
        <begin position="1"/>
        <end position="28"/>
    </location>
</feature>
<dbReference type="AlphaFoldDB" id="A0A919B0M4"/>
<protein>
    <submittedName>
        <fullName evidence="2">Uncharacterized protein</fullName>
    </submittedName>
</protein>
<reference evidence="2" key="2">
    <citation type="submission" date="2020-09" db="EMBL/GenBank/DDBJ databases">
        <authorList>
            <person name="Sun Q."/>
            <person name="Ohkuma M."/>
        </authorList>
    </citation>
    <scope>NUCLEOTIDE SEQUENCE</scope>
    <source>
        <strain evidence="2">JCM 4059</strain>
    </source>
</reference>
<gene>
    <name evidence="2" type="ORF">GCM10010218_19770</name>
</gene>
<proteinExistence type="predicted"/>
<dbReference type="RefSeq" id="WP_190129111.1">
    <property type="nucleotide sequence ID" value="NZ_BNBD01000003.1"/>
</dbReference>
<accession>A0A919B0M4</accession>
<dbReference type="EMBL" id="BNBD01000003">
    <property type="protein sequence ID" value="GHF38631.1"/>
    <property type="molecule type" value="Genomic_DNA"/>
</dbReference>